<dbReference type="GO" id="GO:0017061">
    <property type="term" value="F:S-methyl-5-thioadenosine phosphorylase activity"/>
    <property type="evidence" value="ECO:0007669"/>
    <property type="project" value="UniProtKB-EC"/>
</dbReference>
<protein>
    <submittedName>
        <fullName evidence="11">Unannotated protein</fullName>
    </submittedName>
</protein>
<evidence type="ECO:0000256" key="1">
    <source>
        <dbReference type="ARBA" id="ARBA00000553"/>
    </source>
</evidence>
<dbReference type="SUPFAM" id="SSF64438">
    <property type="entry name" value="CNF1/YfiH-like putative cysteine hydrolases"/>
    <property type="match status" value="1"/>
</dbReference>
<reference evidence="11" key="1">
    <citation type="submission" date="2020-05" db="EMBL/GenBank/DDBJ databases">
        <authorList>
            <person name="Chiriac C."/>
            <person name="Salcher M."/>
            <person name="Ghai R."/>
            <person name="Kavagutti S V."/>
        </authorList>
    </citation>
    <scope>NUCLEOTIDE SEQUENCE</scope>
</reference>
<evidence type="ECO:0000313" key="11">
    <source>
        <dbReference type="EMBL" id="CAB4555649.1"/>
    </source>
</evidence>
<comment type="catalytic activity">
    <reaction evidence="9">
        <text>S-methyl-5'-thioadenosine + phosphate = 5-(methylsulfanyl)-alpha-D-ribose 1-phosphate + adenine</text>
        <dbReference type="Rhea" id="RHEA:11852"/>
        <dbReference type="ChEBI" id="CHEBI:16708"/>
        <dbReference type="ChEBI" id="CHEBI:17509"/>
        <dbReference type="ChEBI" id="CHEBI:43474"/>
        <dbReference type="ChEBI" id="CHEBI:58533"/>
        <dbReference type="EC" id="2.4.2.28"/>
    </reaction>
    <physiologicalReaction direction="left-to-right" evidence="9">
        <dbReference type="Rhea" id="RHEA:11853"/>
    </physiologicalReaction>
</comment>
<comment type="catalytic activity">
    <reaction evidence="8">
        <text>adenosine + phosphate = alpha-D-ribose 1-phosphate + adenine</text>
        <dbReference type="Rhea" id="RHEA:27642"/>
        <dbReference type="ChEBI" id="CHEBI:16335"/>
        <dbReference type="ChEBI" id="CHEBI:16708"/>
        <dbReference type="ChEBI" id="CHEBI:43474"/>
        <dbReference type="ChEBI" id="CHEBI:57720"/>
        <dbReference type="EC" id="2.4.2.1"/>
    </reaction>
    <physiologicalReaction direction="left-to-right" evidence="8">
        <dbReference type="Rhea" id="RHEA:27643"/>
    </physiologicalReaction>
</comment>
<feature type="compositionally biased region" description="Polar residues" evidence="10">
    <location>
        <begin position="1"/>
        <end position="15"/>
    </location>
</feature>
<evidence type="ECO:0000256" key="5">
    <source>
        <dbReference type="ARBA" id="ARBA00022801"/>
    </source>
</evidence>
<keyword evidence="5" id="KW-0378">Hydrolase</keyword>
<evidence type="ECO:0000256" key="7">
    <source>
        <dbReference type="ARBA" id="ARBA00047989"/>
    </source>
</evidence>
<keyword evidence="6" id="KW-0862">Zinc</keyword>
<accession>A0A6J6CZ14</accession>
<evidence type="ECO:0000256" key="4">
    <source>
        <dbReference type="ARBA" id="ARBA00022723"/>
    </source>
</evidence>
<name>A0A6J6CZ14_9ZZZZ</name>
<feature type="region of interest" description="Disordered" evidence="10">
    <location>
        <begin position="1"/>
        <end position="23"/>
    </location>
</feature>
<dbReference type="EMBL" id="CAEZSV010000126">
    <property type="protein sequence ID" value="CAB4555649.1"/>
    <property type="molecule type" value="Genomic_DNA"/>
</dbReference>
<evidence type="ECO:0000256" key="6">
    <source>
        <dbReference type="ARBA" id="ARBA00022833"/>
    </source>
</evidence>
<comment type="similarity">
    <text evidence="2">Belongs to the purine nucleoside phosphorylase YfiH/LACC1 family.</text>
</comment>
<dbReference type="PANTHER" id="PTHR30616:SF2">
    <property type="entry name" value="PURINE NUCLEOSIDE PHOSPHORYLASE LACC1"/>
    <property type="match status" value="1"/>
</dbReference>
<dbReference type="GO" id="GO:0005507">
    <property type="term" value="F:copper ion binding"/>
    <property type="evidence" value="ECO:0007669"/>
    <property type="project" value="TreeGrafter"/>
</dbReference>
<gene>
    <name evidence="11" type="ORF">UFOPK1506_00736</name>
</gene>
<evidence type="ECO:0000256" key="3">
    <source>
        <dbReference type="ARBA" id="ARBA00022679"/>
    </source>
</evidence>
<dbReference type="InterPro" id="IPR003730">
    <property type="entry name" value="Cu_polyphenol_OxRdtase"/>
</dbReference>
<dbReference type="Gene3D" id="3.60.140.10">
    <property type="entry name" value="CNF1/YfiH-like putative cysteine hydrolases"/>
    <property type="match status" value="1"/>
</dbReference>
<sequence>MESFYTFTSRTSPASGRSAPPYDQNNLATHVGDDLDCVVANRAALAGALALKKEQLFFMNQVHGSTIIEIDSTSDSDVIHECDGLITKTPGVGLAVLVADCAPVLFIGATTVAAIHVGWRGLFDGIVEKALALMAHEPFALHIGATICGNCYEVADELAERAHARGFVVGRSTLASDNHSERSTLDIPQSILGIVKKQSVVEVLNAEWNGICTYENQDYYSFRRERITGRQAGVVVHGS</sequence>
<dbReference type="PANTHER" id="PTHR30616">
    <property type="entry name" value="UNCHARACTERIZED PROTEIN YFIH"/>
    <property type="match status" value="1"/>
</dbReference>
<keyword evidence="4" id="KW-0479">Metal-binding</keyword>
<dbReference type="InterPro" id="IPR011324">
    <property type="entry name" value="Cytotoxic_necrot_fac-like_cat"/>
</dbReference>
<dbReference type="CDD" id="cd16833">
    <property type="entry name" value="YfiH"/>
    <property type="match status" value="1"/>
</dbReference>
<evidence type="ECO:0000256" key="8">
    <source>
        <dbReference type="ARBA" id="ARBA00048968"/>
    </source>
</evidence>
<evidence type="ECO:0000256" key="2">
    <source>
        <dbReference type="ARBA" id="ARBA00007353"/>
    </source>
</evidence>
<proteinExistence type="inferred from homology"/>
<dbReference type="GO" id="GO:0016787">
    <property type="term" value="F:hydrolase activity"/>
    <property type="evidence" value="ECO:0007669"/>
    <property type="project" value="UniProtKB-KW"/>
</dbReference>
<evidence type="ECO:0000256" key="10">
    <source>
        <dbReference type="SAM" id="MobiDB-lite"/>
    </source>
</evidence>
<keyword evidence="3" id="KW-0808">Transferase</keyword>
<organism evidence="11">
    <name type="scientific">freshwater metagenome</name>
    <dbReference type="NCBI Taxonomy" id="449393"/>
    <lineage>
        <taxon>unclassified sequences</taxon>
        <taxon>metagenomes</taxon>
        <taxon>ecological metagenomes</taxon>
    </lineage>
</organism>
<comment type="catalytic activity">
    <reaction evidence="1">
        <text>inosine + phosphate = alpha-D-ribose 1-phosphate + hypoxanthine</text>
        <dbReference type="Rhea" id="RHEA:27646"/>
        <dbReference type="ChEBI" id="CHEBI:17368"/>
        <dbReference type="ChEBI" id="CHEBI:17596"/>
        <dbReference type="ChEBI" id="CHEBI:43474"/>
        <dbReference type="ChEBI" id="CHEBI:57720"/>
        <dbReference type="EC" id="2.4.2.1"/>
    </reaction>
    <physiologicalReaction direction="left-to-right" evidence="1">
        <dbReference type="Rhea" id="RHEA:27647"/>
    </physiologicalReaction>
</comment>
<evidence type="ECO:0000256" key="9">
    <source>
        <dbReference type="ARBA" id="ARBA00049893"/>
    </source>
</evidence>
<dbReference type="AlphaFoldDB" id="A0A6J6CZ14"/>
<comment type="catalytic activity">
    <reaction evidence="7">
        <text>adenosine + H2O + H(+) = inosine + NH4(+)</text>
        <dbReference type="Rhea" id="RHEA:24408"/>
        <dbReference type="ChEBI" id="CHEBI:15377"/>
        <dbReference type="ChEBI" id="CHEBI:15378"/>
        <dbReference type="ChEBI" id="CHEBI:16335"/>
        <dbReference type="ChEBI" id="CHEBI:17596"/>
        <dbReference type="ChEBI" id="CHEBI:28938"/>
        <dbReference type="EC" id="3.5.4.4"/>
    </reaction>
    <physiologicalReaction direction="left-to-right" evidence="7">
        <dbReference type="Rhea" id="RHEA:24409"/>
    </physiologicalReaction>
</comment>
<dbReference type="InterPro" id="IPR038371">
    <property type="entry name" value="Cu_polyphenol_OxRdtase_sf"/>
</dbReference>
<dbReference type="Pfam" id="PF02578">
    <property type="entry name" value="Cu-oxidase_4"/>
    <property type="match status" value="1"/>
</dbReference>